<evidence type="ECO:0000313" key="2">
    <source>
        <dbReference type="Proteomes" id="UP000023152"/>
    </source>
</evidence>
<organism evidence="1 2">
    <name type="scientific">Reticulomyxa filosa</name>
    <dbReference type="NCBI Taxonomy" id="46433"/>
    <lineage>
        <taxon>Eukaryota</taxon>
        <taxon>Sar</taxon>
        <taxon>Rhizaria</taxon>
        <taxon>Retaria</taxon>
        <taxon>Foraminifera</taxon>
        <taxon>Monothalamids</taxon>
        <taxon>Reticulomyxidae</taxon>
        <taxon>Reticulomyxa</taxon>
    </lineage>
</organism>
<keyword evidence="2" id="KW-1185">Reference proteome</keyword>
<name>X6LLG1_RETFI</name>
<dbReference type="EMBL" id="ASPP01035771">
    <property type="protein sequence ID" value="ETO02439.1"/>
    <property type="molecule type" value="Genomic_DNA"/>
</dbReference>
<dbReference type="Proteomes" id="UP000023152">
    <property type="component" value="Unassembled WGS sequence"/>
</dbReference>
<reference evidence="1 2" key="1">
    <citation type="journal article" date="2013" name="Curr. Biol.">
        <title>The Genome of the Foraminiferan Reticulomyxa filosa.</title>
        <authorList>
            <person name="Glockner G."/>
            <person name="Hulsmann N."/>
            <person name="Schleicher M."/>
            <person name="Noegel A.A."/>
            <person name="Eichinger L."/>
            <person name="Gallinger C."/>
            <person name="Pawlowski J."/>
            <person name="Sierra R."/>
            <person name="Euteneuer U."/>
            <person name="Pillet L."/>
            <person name="Moustafa A."/>
            <person name="Platzer M."/>
            <person name="Groth M."/>
            <person name="Szafranski K."/>
            <person name="Schliwa M."/>
        </authorList>
    </citation>
    <scope>NUCLEOTIDE SEQUENCE [LARGE SCALE GENOMIC DNA]</scope>
</reference>
<comment type="caution">
    <text evidence="1">The sequence shown here is derived from an EMBL/GenBank/DDBJ whole genome shotgun (WGS) entry which is preliminary data.</text>
</comment>
<sequence>NRTNINYWKYKKAMSELKRKLKQEKQEFMIKSIRSLQEGNTKQLFSQFRSMNSNKREITEEEVIEALKHISMNKAQGPNDKEWWSSND</sequence>
<dbReference type="AlphaFoldDB" id="X6LLG1"/>
<evidence type="ECO:0000313" key="1">
    <source>
        <dbReference type="EMBL" id="ETO02439.1"/>
    </source>
</evidence>
<feature type="non-terminal residue" evidence="1">
    <location>
        <position position="1"/>
    </location>
</feature>
<accession>X6LLG1</accession>
<proteinExistence type="predicted"/>
<gene>
    <name evidence="1" type="ORF">RFI_34992</name>
</gene>
<protein>
    <submittedName>
        <fullName evidence="1">Uncharacterized protein</fullName>
    </submittedName>
</protein>